<evidence type="ECO:0000256" key="4">
    <source>
        <dbReference type="ARBA" id="ARBA00040194"/>
    </source>
</evidence>
<dbReference type="CDD" id="cd00085">
    <property type="entry name" value="HNHc"/>
    <property type="match status" value="1"/>
</dbReference>
<dbReference type="PANTHER" id="PTHR41286:SF1">
    <property type="entry name" value="HNH NUCLEASE YAJD-RELATED"/>
    <property type="match status" value="1"/>
</dbReference>
<dbReference type="EMBL" id="QGGL01000024">
    <property type="protein sequence ID" value="PWK05315.1"/>
    <property type="molecule type" value="Genomic_DNA"/>
</dbReference>
<dbReference type="RefSeq" id="WP_109691183.1">
    <property type="nucleotide sequence ID" value="NZ_QGGL01000024.1"/>
</dbReference>
<evidence type="ECO:0000313" key="6">
    <source>
        <dbReference type="EMBL" id="PWK05315.1"/>
    </source>
</evidence>
<dbReference type="Pfam" id="PF01844">
    <property type="entry name" value="HNH"/>
    <property type="match status" value="1"/>
</dbReference>
<evidence type="ECO:0000256" key="3">
    <source>
        <dbReference type="ARBA" id="ARBA00038412"/>
    </source>
</evidence>
<name>A0A316D5A7_9BACL</name>
<evidence type="ECO:0000256" key="2">
    <source>
        <dbReference type="ARBA" id="ARBA00022801"/>
    </source>
</evidence>
<dbReference type="AlphaFoldDB" id="A0A316D5A7"/>
<evidence type="ECO:0000313" key="7">
    <source>
        <dbReference type="Proteomes" id="UP000245634"/>
    </source>
</evidence>
<dbReference type="GO" id="GO:0003676">
    <property type="term" value="F:nucleic acid binding"/>
    <property type="evidence" value="ECO:0007669"/>
    <property type="project" value="InterPro"/>
</dbReference>
<dbReference type="GO" id="GO:0016787">
    <property type="term" value="F:hydrolase activity"/>
    <property type="evidence" value="ECO:0007669"/>
    <property type="project" value="UniProtKB-KW"/>
</dbReference>
<dbReference type="Gene3D" id="1.10.30.50">
    <property type="match status" value="1"/>
</dbReference>
<comment type="similarity">
    <text evidence="3">Belongs to the HNH nuclease family.</text>
</comment>
<dbReference type="InterPro" id="IPR002711">
    <property type="entry name" value="HNH"/>
</dbReference>
<reference evidence="6 7" key="1">
    <citation type="submission" date="2018-05" db="EMBL/GenBank/DDBJ databases">
        <title>Genomic Encyclopedia of Type Strains, Phase IV (KMG-IV): sequencing the most valuable type-strain genomes for metagenomic binning, comparative biology and taxonomic classification.</title>
        <authorList>
            <person name="Goeker M."/>
        </authorList>
    </citation>
    <scope>NUCLEOTIDE SEQUENCE [LARGE SCALE GENOMIC DNA]</scope>
    <source>
        <strain evidence="6 7">DSM 18773</strain>
    </source>
</reference>
<dbReference type="GO" id="GO:0004519">
    <property type="term" value="F:endonuclease activity"/>
    <property type="evidence" value="ECO:0007669"/>
    <property type="project" value="InterPro"/>
</dbReference>
<comment type="caution">
    <text evidence="6">The sequence shown here is derived from an EMBL/GenBank/DDBJ whole genome shotgun (WGS) entry which is preliminary data.</text>
</comment>
<sequence>MPPKPKKPCAQPRCSTLTIEKYCAQHAHKQAEQTAEKDAHYDRLHRDPKATAFYKSMPWRHMRIYIKRRDVGLCQICLRDKRITAGTLVHHKVPLLNDWDRRLDPTNLELVCSPCHNRIHNMMKGGI</sequence>
<organism evidence="6 7">
    <name type="scientific">Tumebacillus permanentifrigoris</name>
    <dbReference type="NCBI Taxonomy" id="378543"/>
    <lineage>
        <taxon>Bacteria</taxon>
        <taxon>Bacillati</taxon>
        <taxon>Bacillota</taxon>
        <taxon>Bacilli</taxon>
        <taxon>Bacillales</taxon>
        <taxon>Alicyclobacillaceae</taxon>
        <taxon>Tumebacillus</taxon>
    </lineage>
</organism>
<evidence type="ECO:0000256" key="1">
    <source>
        <dbReference type="ARBA" id="ARBA00022722"/>
    </source>
</evidence>
<evidence type="ECO:0000259" key="5">
    <source>
        <dbReference type="SMART" id="SM00507"/>
    </source>
</evidence>
<dbReference type="PANTHER" id="PTHR41286">
    <property type="entry name" value="HNH NUCLEASE YAJD-RELATED"/>
    <property type="match status" value="1"/>
</dbReference>
<dbReference type="InterPro" id="IPR003615">
    <property type="entry name" value="HNH_nuc"/>
</dbReference>
<keyword evidence="1" id="KW-0540">Nuclease</keyword>
<dbReference type="GO" id="GO:0008270">
    <property type="term" value="F:zinc ion binding"/>
    <property type="evidence" value="ECO:0007669"/>
    <property type="project" value="InterPro"/>
</dbReference>
<dbReference type="SMART" id="SM00507">
    <property type="entry name" value="HNHc"/>
    <property type="match status" value="1"/>
</dbReference>
<dbReference type="GO" id="GO:0005829">
    <property type="term" value="C:cytosol"/>
    <property type="evidence" value="ECO:0007669"/>
    <property type="project" value="TreeGrafter"/>
</dbReference>
<gene>
    <name evidence="6" type="ORF">C7459_12464</name>
</gene>
<keyword evidence="7" id="KW-1185">Reference proteome</keyword>
<feature type="domain" description="HNH nuclease" evidence="5">
    <location>
        <begin position="61"/>
        <end position="117"/>
    </location>
</feature>
<dbReference type="Proteomes" id="UP000245634">
    <property type="component" value="Unassembled WGS sequence"/>
</dbReference>
<keyword evidence="2" id="KW-0378">Hydrolase</keyword>
<proteinExistence type="inferred from homology"/>
<protein>
    <recommendedName>
        <fullName evidence="4">Putative HNH nuclease YajD</fullName>
    </recommendedName>
</protein>
<accession>A0A316D5A7</accession>
<dbReference type="OrthoDB" id="2662325at2"/>